<keyword evidence="2" id="KW-1185">Reference proteome</keyword>
<accession>A0ABQ1X4A7</accession>
<protein>
    <submittedName>
        <fullName evidence="1">Uncharacterized protein</fullName>
    </submittedName>
</protein>
<sequence length="112" mass="12529">MIIELACQLPNPQNPEDKKYLLDGTELSLEKSREVIDLSNAFNHSYPGVSSRQLALAVCLELFGREAAVRLFSDFNDDYIVKMGHDGNGNPQHEEFTVLLDVSKYAALADEQ</sequence>
<name>A0ABQ1X4A7_9BACT</name>
<dbReference type="EMBL" id="BMGS01000014">
    <property type="protein sequence ID" value="GGG59296.1"/>
    <property type="molecule type" value="Genomic_DNA"/>
</dbReference>
<evidence type="ECO:0000313" key="2">
    <source>
        <dbReference type="Proteomes" id="UP000601361"/>
    </source>
</evidence>
<reference evidence="2" key="1">
    <citation type="journal article" date="2019" name="Int. J. Syst. Evol. Microbiol.">
        <title>The Global Catalogue of Microorganisms (GCM) 10K type strain sequencing project: providing services to taxonomists for standard genome sequencing and annotation.</title>
        <authorList>
            <consortium name="The Broad Institute Genomics Platform"/>
            <consortium name="The Broad Institute Genome Sequencing Center for Infectious Disease"/>
            <person name="Wu L."/>
            <person name="Ma J."/>
        </authorList>
    </citation>
    <scope>NUCLEOTIDE SEQUENCE [LARGE SCALE GENOMIC DNA]</scope>
    <source>
        <strain evidence="2">CGMCC 1.12990</strain>
    </source>
</reference>
<comment type="caution">
    <text evidence="1">The sequence shown here is derived from an EMBL/GenBank/DDBJ whole genome shotgun (WGS) entry which is preliminary data.</text>
</comment>
<evidence type="ECO:0000313" key="1">
    <source>
        <dbReference type="EMBL" id="GGG59296.1"/>
    </source>
</evidence>
<gene>
    <name evidence="1" type="ORF">GCM10011378_39110</name>
</gene>
<proteinExistence type="predicted"/>
<dbReference type="RefSeq" id="WP_188559566.1">
    <property type="nucleotide sequence ID" value="NZ_BMGS01000014.1"/>
</dbReference>
<organism evidence="1 2">
    <name type="scientific">Hymenobacter glacieicola</name>
    <dbReference type="NCBI Taxonomy" id="1562124"/>
    <lineage>
        <taxon>Bacteria</taxon>
        <taxon>Pseudomonadati</taxon>
        <taxon>Bacteroidota</taxon>
        <taxon>Cytophagia</taxon>
        <taxon>Cytophagales</taxon>
        <taxon>Hymenobacteraceae</taxon>
        <taxon>Hymenobacter</taxon>
    </lineage>
</organism>
<dbReference type="Proteomes" id="UP000601361">
    <property type="component" value="Unassembled WGS sequence"/>
</dbReference>